<accession>A0ABU6T005</accession>
<feature type="region of interest" description="Disordered" evidence="1">
    <location>
        <begin position="84"/>
        <end position="111"/>
    </location>
</feature>
<protein>
    <recommendedName>
        <fullName evidence="4">Golgin candidate 5</fullName>
    </recommendedName>
</protein>
<evidence type="ECO:0008006" key="4">
    <source>
        <dbReference type="Google" id="ProtNLM"/>
    </source>
</evidence>
<feature type="region of interest" description="Disordered" evidence="1">
    <location>
        <begin position="1"/>
        <end position="71"/>
    </location>
</feature>
<dbReference type="PANTHER" id="PTHR31923">
    <property type="entry name" value="BSD DOMAIN-CONTAINING PROTEIN"/>
    <property type="match status" value="1"/>
</dbReference>
<feature type="compositionally biased region" description="Basic and acidic residues" evidence="1">
    <location>
        <begin position="95"/>
        <end position="111"/>
    </location>
</feature>
<feature type="compositionally biased region" description="Polar residues" evidence="1">
    <location>
        <begin position="1"/>
        <end position="11"/>
    </location>
</feature>
<dbReference type="PANTHER" id="PTHR31923:SF4">
    <property type="entry name" value="BSD DOMAIN-CONTAINING PROTEIN"/>
    <property type="match status" value="1"/>
</dbReference>
<evidence type="ECO:0000313" key="2">
    <source>
        <dbReference type="EMBL" id="MED6141323.1"/>
    </source>
</evidence>
<organism evidence="2 3">
    <name type="scientific">Stylosanthes scabra</name>
    <dbReference type="NCBI Taxonomy" id="79078"/>
    <lineage>
        <taxon>Eukaryota</taxon>
        <taxon>Viridiplantae</taxon>
        <taxon>Streptophyta</taxon>
        <taxon>Embryophyta</taxon>
        <taxon>Tracheophyta</taxon>
        <taxon>Spermatophyta</taxon>
        <taxon>Magnoliopsida</taxon>
        <taxon>eudicotyledons</taxon>
        <taxon>Gunneridae</taxon>
        <taxon>Pentapetalae</taxon>
        <taxon>rosids</taxon>
        <taxon>fabids</taxon>
        <taxon>Fabales</taxon>
        <taxon>Fabaceae</taxon>
        <taxon>Papilionoideae</taxon>
        <taxon>50 kb inversion clade</taxon>
        <taxon>dalbergioids sensu lato</taxon>
        <taxon>Dalbergieae</taxon>
        <taxon>Pterocarpus clade</taxon>
        <taxon>Stylosanthes</taxon>
    </lineage>
</organism>
<reference evidence="2 3" key="1">
    <citation type="journal article" date="2023" name="Plants (Basel)">
        <title>Bridging the Gap: Combining Genomics and Transcriptomics Approaches to Understand Stylosanthes scabra, an Orphan Legume from the Brazilian Caatinga.</title>
        <authorList>
            <person name="Ferreira-Neto J.R.C."/>
            <person name="da Silva M.D."/>
            <person name="Binneck E."/>
            <person name="de Melo N.F."/>
            <person name="da Silva R.H."/>
            <person name="de Melo A.L.T.M."/>
            <person name="Pandolfi V."/>
            <person name="Bustamante F.O."/>
            <person name="Brasileiro-Vidal A.C."/>
            <person name="Benko-Iseppon A.M."/>
        </authorList>
    </citation>
    <scope>NUCLEOTIDE SEQUENCE [LARGE SCALE GENOMIC DNA]</scope>
    <source>
        <tissue evidence="2">Leaves</tissue>
    </source>
</reference>
<evidence type="ECO:0000313" key="3">
    <source>
        <dbReference type="Proteomes" id="UP001341840"/>
    </source>
</evidence>
<sequence length="155" mass="17171">MSWLSSITNSLRLDDDDDEDQEEQQKNHNNKHTPNPETITVDLKSPTKPETNSESEPSTPTARGVKEDLSELKQTISRRLWGVASFLAPPSEPEPEPKSEPQISDPERATDEDLIAGIRSDFAEISGRFRSGISKLSENKAVLDLKRSALSATTI</sequence>
<feature type="compositionally biased region" description="Polar residues" evidence="1">
    <location>
        <begin position="48"/>
        <end position="61"/>
    </location>
</feature>
<dbReference type="Proteomes" id="UP001341840">
    <property type="component" value="Unassembled WGS sequence"/>
</dbReference>
<evidence type="ECO:0000256" key="1">
    <source>
        <dbReference type="SAM" id="MobiDB-lite"/>
    </source>
</evidence>
<name>A0ABU6T005_9FABA</name>
<proteinExistence type="predicted"/>
<dbReference type="EMBL" id="JASCZI010063537">
    <property type="protein sequence ID" value="MED6141323.1"/>
    <property type="molecule type" value="Genomic_DNA"/>
</dbReference>
<keyword evidence="3" id="KW-1185">Reference proteome</keyword>
<comment type="caution">
    <text evidence="2">The sequence shown here is derived from an EMBL/GenBank/DDBJ whole genome shotgun (WGS) entry which is preliminary data.</text>
</comment>
<gene>
    <name evidence="2" type="ORF">PIB30_102259</name>
</gene>